<evidence type="ECO:0000313" key="2">
    <source>
        <dbReference type="EMBL" id="EFH58138.1"/>
    </source>
</evidence>
<dbReference type="AlphaFoldDB" id="D7LJE0"/>
<keyword evidence="1" id="KW-0732">Signal</keyword>
<feature type="signal peptide" evidence="1">
    <location>
        <begin position="1"/>
        <end position="23"/>
    </location>
</feature>
<dbReference type="KEGG" id="aly:9317945"/>
<evidence type="ECO:0000256" key="1">
    <source>
        <dbReference type="SAM" id="SignalP"/>
    </source>
</evidence>
<dbReference type="EMBL" id="GL348716">
    <property type="protein sequence ID" value="EFH58138.1"/>
    <property type="molecule type" value="Genomic_DNA"/>
</dbReference>
<dbReference type="OrthoDB" id="1024155at2759"/>
<protein>
    <submittedName>
        <fullName evidence="2">Uncharacterized protein</fullName>
    </submittedName>
</protein>
<gene>
    <name evidence="2" type="ORF">ARALYDRAFT_903666</name>
</gene>
<keyword evidence="3" id="KW-1185">Reference proteome</keyword>
<proteinExistence type="predicted"/>
<evidence type="ECO:0000313" key="3">
    <source>
        <dbReference type="Proteomes" id="UP000008694"/>
    </source>
</evidence>
<feature type="chain" id="PRO_5003102527" evidence="1">
    <location>
        <begin position="24"/>
        <end position="79"/>
    </location>
</feature>
<dbReference type="HOGENOM" id="CLU_165205_2_0_1"/>
<organism evidence="3">
    <name type="scientific">Arabidopsis lyrata subsp. lyrata</name>
    <name type="common">Lyre-leaved rock-cress</name>
    <dbReference type="NCBI Taxonomy" id="81972"/>
    <lineage>
        <taxon>Eukaryota</taxon>
        <taxon>Viridiplantae</taxon>
        <taxon>Streptophyta</taxon>
        <taxon>Embryophyta</taxon>
        <taxon>Tracheophyta</taxon>
        <taxon>Spermatophyta</taxon>
        <taxon>Magnoliopsida</taxon>
        <taxon>eudicotyledons</taxon>
        <taxon>Gunneridae</taxon>
        <taxon>Pentapetalae</taxon>
        <taxon>rosids</taxon>
        <taxon>malvids</taxon>
        <taxon>Brassicales</taxon>
        <taxon>Brassicaceae</taxon>
        <taxon>Camelineae</taxon>
        <taxon>Arabidopsis</taxon>
    </lineage>
</organism>
<reference evidence="2" key="1">
    <citation type="submission" date="2009-11" db="EMBL/GenBank/DDBJ databases">
        <authorList>
            <consortium name="US DOE Joint Genome Institute (JGI-PGF)"/>
            <person name="Ottilar R."/>
            <person name="Schmutz J."/>
            <person name="Salamov A."/>
            <person name="Cheng J.F."/>
            <person name="Lucas S."/>
            <person name="Pitluck S."/>
            <person name="Gundlach H."/>
            <person name="Guo Y."/>
            <person name="Haberer G."/>
            <person name="Nasrallah J."/>
            <person name="Mayer K.F.X."/>
            <person name="van de Peer Y."/>
            <person name="Weigel D."/>
            <person name="Grigoriev I.V."/>
        </authorList>
    </citation>
    <scope>NUCLEOTIDE SEQUENCE</scope>
</reference>
<dbReference type="Proteomes" id="UP000008694">
    <property type="component" value="Unassembled WGS sequence"/>
</dbReference>
<accession>D7LJE0</accession>
<name>D7LJE0_ARALL</name>
<dbReference type="Gramene" id="scaffold_403167.1">
    <property type="protein sequence ID" value="scaffold_403167.1"/>
    <property type="gene ID" value="scaffold_403167.1"/>
</dbReference>
<reference evidence="2" key="2">
    <citation type="submission" date="2010-06" db="EMBL/GenBank/DDBJ databases">
        <title>The basis of rapid genome size change in Arabidopsis.</title>
        <authorList>
            <consortium name="US DOE Joint Genome Institute (JGI-PGF)"/>
            <person name="Bakker E."/>
            <person name="Bergelson J."/>
            <person name="Cheng J.Fang."/>
            <person name="Clark R.M."/>
            <person name="Fawcett J."/>
            <person name="Gaut B."/>
            <person name="Grigoriev I."/>
            <person name="Gundlach H."/>
            <person name="Guo Y."/>
            <person name="Haberer G."/>
            <person name="Hollister J."/>
            <person name="Hu T.T."/>
            <person name="Mayer K.F.X."/>
            <person name="Nasrallah J."/>
            <person name="Nordborg M."/>
            <person name="Otillar R."/>
            <person name="Pattyn P."/>
            <person name="Schmutz J."/>
            <person name="Spannagl M."/>
            <person name="van de Peer Y."/>
            <person name="Wang X."/>
            <person name="Weigel D."/>
            <person name="Yang L."/>
        </authorList>
    </citation>
    <scope>NUCLEOTIDE SEQUENCE</scope>
</reference>
<sequence>MGITKTSVTVFLVIMLTISFSYCNVVAESVIEPEKYGPCTFICDNRRDNFACFSDCLSDIYPDGGHCVGNPARCCCIRK</sequence>
<dbReference type="STRING" id="81972.D7LJE0"/>